<dbReference type="InterPro" id="IPR053145">
    <property type="entry name" value="AB_hydrolase_Est10"/>
</dbReference>
<protein>
    <submittedName>
        <fullName evidence="2">Alpha/beta fold hydrolase</fullName>
    </submittedName>
</protein>
<evidence type="ECO:0000313" key="2">
    <source>
        <dbReference type="EMBL" id="MCY0389417.1"/>
    </source>
</evidence>
<proteinExistence type="predicted"/>
<keyword evidence="2" id="KW-0378">Hydrolase</keyword>
<dbReference type="PANTHER" id="PTHR43265">
    <property type="entry name" value="ESTERASE ESTD"/>
    <property type="match status" value="1"/>
</dbReference>
<dbReference type="Pfam" id="PF12146">
    <property type="entry name" value="Hydrolase_4"/>
    <property type="match status" value="1"/>
</dbReference>
<gene>
    <name evidence="2" type="ORF">OVY01_19920</name>
</gene>
<dbReference type="GO" id="GO:0016787">
    <property type="term" value="F:hydrolase activity"/>
    <property type="evidence" value="ECO:0007669"/>
    <property type="project" value="UniProtKB-KW"/>
</dbReference>
<evidence type="ECO:0000313" key="3">
    <source>
        <dbReference type="Proteomes" id="UP001082899"/>
    </source>
</evidence>
<dbReference type="EMBL" id="JAPMXC010000010">
    <property type="protein sequence ID" value="MCY0389417.1"/>
    <property type="molecule type" value="Genomic_DNA"/>
</dbReference>
<dbReference type="InterPro" id="IPR022742">
    <property type="entry name" value="Hydrolase_4"/>
</dbReference>
<dbReference type="Proteomes" id="UP001082899">
    <property type="component" value="Unassembled WGS sequence"/>
</dbReference>
<dbReference type="Gene3D" id="3.40.50.1820">
    <property type="entry name" value="alpha/beta hydrolase"/>
    <property type="match status" value="2"/>
</dbReference>
<dbReference type="InterPro" id="IPR029058">
    <property type="entry name" value="AB_hydrolase_fold"/>
</dbReference>
<evidence type="ECO:0000259" key="1">
    <source>
        <dbReference type="Pfam" id="PF12146"/>
    </source>
</evidence>
<keyword evidence="3" id="KW-1185">Reference proteome</keyword>
<accession>A0ABT3ZT20</accession>
<name>A0ABT3ZT20_9BURK</name>
<comment type="caution">
    <text evidence="2">The sequence shown here is derived from an EMBL/GenBank/DDBJ whole genome shotgun (WGS) entry which is preliminary data.</text>
</comment>
<sequence>MRPIVFNECFGWLHDAEGKTGVILCNPYGHEALWTHRGWRALAENLSRNHFPTLRFDYRGTGDSAGAENEGDAIETWLNSIEDAVRYMREHTGVAQVVLCGIRLGGTLAALVANRIAVDGLVMMAPVTSGREYQRELRLIQRRWRNTAAPHIEAEKHKPDYLETLGFRLYPETLRHLEQVALPQDLQPAVPNVLLLDPEKSRASGAVLNFYREHAVNVEVDAFDDYTALLSEISDTPAPHASIQRVVTWLRTHLGDGMGVRSPSDLPTAAVINDATAPDVMHVAPMLHGNGFCETPVIFDNGRLFGIYCRPETAQTDGPVPDDESVDDLLRDMQVDLTSAATGQYAVLFANTAASHHIGEARMWVTQARLLAQRGIASLRMDVGILGDSAGAQESIEATMLHSMRSCADVSEGISWLVDAGHTRPSPVGICSGAYLCFHATVMNPRAVGAVLINQNFYTWSDKDATRPEMVVAATRVYLASIRRADKWKRLFSGQIPVGTIAATLMRRQFEKWGRRGADILKAFGGQENHTGAVRKAFSTLAQRGVRVRILYGDFDVGLEESESYFGRDFKWLRGLPGMNISTERSLDHALFLYPARQIMQEVIERHLHEQASCSANLQAGGAANASRPQWNAFGRQPPLRSVAAKR</sequence>
<dbReference type="RefSeq" id="WP_267849319.1">
    <property type="nucleotide sequence ID" value="NZ_JAPMXC010000010.1"/>
</dbReference>
<reference evidence="2" key="1">
    <citation type="submission" date="2022-11" db="EMBL/GenBank/DDBJ databases">
        <title>Robbsia betulipollinis sp. nov., isolated from pollen of birch (Betula pendula).</title>
        <authorList>
            <person name="Shi H."/>
            <person name="Ambika Manirajan B."/>
            <person name="Ratering S."/>
            <person name="Geissler-Plaum R."/>
            <person name="Schnell S."/>
        </authorList>
    </citation>
    <scope>NUCLEOTIDE SEQUENCE</scope>
    <source>
        <strain evidence="2">Bb-Pol-6</strain>
    </source>
</reference>
<feature type="domain" description="Serine aminopeptidase S33" evidence="1">
    <location>
        <begin position="41"/>
        <end position="162"/>
    </location>
</feature>
<dbReference type="PANTHER" id="PTHR43265:SF1">
    <property type="entry name" value="ESTERASE ESTD"/>
    <property type="match status" value="1"/>
</dbReference>
<dbReference type="SUPFAM" id="SSF53474">
    <property type="entry name" value="alpha/beta-Hydrolases"/>
    <property type="match status" value="2"/>
</dbReference>
<organism evidence="2 3">
    <name type="scientific">Robbsia betulipollinis</name>
    <dbReference type="NCBI Taxonomy" id="2981849"/>
    <lineage>
        <taxon>Bacteria</taxon>
        <taxon>Pseudomonadati</taxon>
        <taxon>Pseudomonadota</taxon>
        <taxon>Betaproteobacteria</taxon>
        <taxon>Burkholderiales</taxon>
        <taxon>Burkholderiaceae</taxon>
        <taxon>Robbsia</taxon>
    </lineage>
</organism>